<dbReference type="Proteomes" id="UP000247454">
    <property type="component" value="Unassembled WGS sequence"/>
</dbReference>
<protein>
    <submittedName>
        <fullName evidence="1">Uncharacterized protein</fullName>
    </submittedName>
</protein>
<evidence type="ECO:0000313" key="2">
    <source>
        <dbReference type="Proteomes" id="UP000247454"/>
    </source>
</evidence>
<dbReference type="EMBL" id="QJTF01000023">
    <property type="protein sequence ID" value="PYE86553.1"/>
    <property type="molecule type" value="Genomic_DNA"/>
</dbReference>
<comment type="caution">
    <text evidence="1">The sequence shown here is derived from an EMBL/GenBank/DDBJ whole genome shotgun (WGS) entry which is preliminary data.</text>
</comment>
<organism evidence="1 2">
    <name type="scientific">Phyllobacterium leguminum</name>
    <dbReference type="NCBI Taxonomy" id="314237"/>
    <lineage>
        <taxon>Bacteria</taxon>
        <taxon>Pseudomonadati</taxon>
        <taxon>Pseudomonadota</taxon>
        <taxon>Alphaproteobacteria</taxon>
        <taxon>Hyphomicrobiales</taxon>
        <taxon>Phyllobacteriaceae</taxon>
        <taxon>Phyllobacterium</taxon>
    </lineage>
</organism>
<name>A0A318SYL9_9HYPH</name>
<reference evidence="1 2" key="1">
    <citation type="submission" date="2018-06" db="EMBL/GenBank/DDBJ databases">
        <title>Genomic Encyclopedia of Type Strains, Phase III (KMG-III): the genomes of soil and plant-associated and newly described type strains.</title>
        <authorList>
            <person name="Whitman W."/>
        </authorList>
    </citation>
    <scope>NUCLEOTIDE SEQUENCE [LARGE SCALE GENOMIC DNA]</scope>
    <source>
        <strain evidence="1 2">ORS 1419</strain>
    </source>
</reference>
<proteinExistence type="predicted"/>
<gene>
    <name evidence="1" type="ORF">C7477_12345</name>
</gene>
<dbReference type="RefSeq" id="WP_146226112.1">
    <property type="nucleotide sequence ID" value="NZ_QJTF01000023.1"/>
</dbReference>
<dbReference type="OrthoDB" id="8439686at2"/>
<keyword evidence="2" id="KW-1185">Reference proteome</keyword>
<dbReference type="AlphaFoldDB" id="A0A318SYL9"/>
<accession>A0A318SYL9</accession>
<evidence type="ECO:0000313" key="1">
    <source>
        <dbReference type="EMBL" id="PYE86553.1"/>
    </source>
</evidence>
<sequence length="316" mass="35612">MLQRNQRFVLYFDFSMAPYPSDAPPIDLNDLLPELKKRCGNSIAVEEIDAGRRIIRLMEMKDIKLGDGSTAASLLLCLGDREKADAGVTNIKTGGVRIFEKKEDEVGGLSVHVLLHTAPTKPGSHLYRMVMEDVTGFGRTLVQNFFRSQFKAICDDHEFSFKRDDKKNIKTRPMVELHGHASQQLKDSLQEGRLLHIELIDYVEQDFGFDEAIFIKTARRNLNLSISGKLPDGEALTVVEKVKAWANGQGYSSMRVRWKDPSSTKPQSAKIDTTKMDAGEAFFIRTAEVKFTTPLADISEKISDEIIEEMRKLLVS</sequence>